<feature type="signal peptide" evidence="2">
    <location>
        <begin position="1"/>
        <end position="32"/>
    </location>
</feature>
<gene>
    <name evidence="3" type="ORF">MSP7336_03095</name>
</gene>
<feature type="chain" id="PRO_5014268380" description="Secreted protein" evidence="2">
    <location>
        <begin position="33"/>
        <end position="102"/>
    </location>
</feature>
<name>A0A1E3THQ0_MYCSH</name>
<organism evidence="3 4">
    <name type="scientific">Mycobacterium shimoidei</name>
    <dbReference type="NCBI Taxonomy" id="29313"/>
    <lineage>
        <taxon>Bacteria</taxon>
        <taxon>Bacillati</taxon>
        <taxon>Actinomycetota</taxon>
        <taxon>Actinomycetes</taxon>
        <taxon>Mycobacteriales</taxon>
        <taxon>Mycobacteriaceae</taxon>
        <taxon>Mycobacterium</taxon>
    </lineage>
</organism>
<sequence length="102" mass="11065">MTRFVLRMAVGALAALASIAVVTVATPGVSNAECDPNWSYIVATGECKPPPPPPEWWTPPPPYAPIYAPQSVPPPPTDPPPSPWPVHPVWDQAHQQWVWIGI</sequence>
<feature type="region of interest" description="Disordered" evidence="1">
    <location>
        <begin position="68"/>
        <end position="87"/>
    </location>
</feature>
<proteinExistence type="predicted"/>
<dbReference type="EMBL" id="UEGW01000001">
    <property type="protein sequence ID" value="SRX94832.1"/>
    <property type="molecule type" value="Genomic_DNA"/>
</dbReference>
<protein>
    <recommendedName>
        <fullName evidence="5">Secreted protein</fullName>
    </recommendedName>
</protein>
<feature type="compositionally biased region" description="Pro residues" evidence="1">
    <location>
        <begin position="71"/>
        <end position="86"/>
    </location>
</feature>
<accession>A0A1E3THQ0</accession>
<reference evidence="3 4" key="1">
    <citation type="submission" date="2018-05" db="EMBL/GenBank/DDBJ databases">
        <authorList>
            <consortium name="IHU Genomes"/>
        </authorList>
    </citation>
    <scope>NUCLEOTIDE SEQUENCE [LARGE SCALE GENOMIC DNA]</scope>
    <source>
        <strain evidence="3 4">P7336</strain>
    </source>
</reference>
<dbReference type="RefSeq" id="WP_069396264.1">
    <property type="nucleotide sequence ID" value="NZ_JACKUN010000042.1"/>
</dbReference>
<keyword evidence="4" id="KW-1185">Reference proteome</keyword>
<evidence type="ECO:0000256" key="2">
    <source>
        <dbReference type="SAM" id="SignalP"/>
    </source>
</evidence>
<evidence type="ECO:0000313" key="4">
    <source>
        <dbReference type="Proteomes" id="UP000252015"/>
    </source>
</evidence>
<evidence type="ECO:0008006" key="5">
    <source>
        <dbReference type="Google" id="ProtNLM"/>
    </source>
</evidence>
<evidence type="ECO:0000313" key="3">
    <source>
        <dbReference type="EMBL" id="SRX94832.1"/>
    </source>
</evidence>
<dbReference type="AlphaFoldDB" id="A0A1E3THQ0"/>
<keyword evidence="2" id="KW-0732">Signal</keyword>
<dbReference type="Proteomes" id="UP000252015">
    <property type="component" value="Unassembled WGS sequence"/>
</dbReference>
<evidence type="ECO:0000256" key="1">
    <source>
        <dbReference type="SAM" id="MobiDB-lite"/>
    </source>
</evidence>